<proteinExistence type="predicted"/>
<evidence type="ECO:0000313" key="1">
    <source>
        <dbReference type="EMBL" id="CAL1376774.1"/>
    </source>
</evidence>
<evidence type="ECO:0000313" key="2">
    <source>
        <dbReference type="Proteomes" id="UP001497516"/>
    </source>
</evidence>
<name>A0AAV2DT99_9ROSI</name>
<reference evidence="1 2" key="1">
    <citation type="submission" date="2024-04" db="EMBL/GenBank/DDBJ databases">
        <authorList>
            <person name="Fracassetti M."/>
        </authorList>
    </citation>
    <scope>NUCLEOTIDE SEQUENCE [LARGE SCALE GENOMIC DNA]</scope>
</reference>
<dbReference type="AlphaFoldDB" id="A0AAV2DT99"/>
<organism evidence="1 2">
    <name type="scientific">Linum trigynum</name>
    <dbReference type="NCBI Taxonomy" id="586398"/>
    <lineage>
        <taxon>Eukaryota</taxon>
        <taxon>Viridiplantae</taxon>
        <taxon>Streptophyta</taxon>
        <taxon>Embryophyta</taxon>
        <taxon>Tracheophyta</taxon>
        <taxon>Spermatophyta</taxon>
        <taxon>Magnoliopsida</taxon>
        <taxon>eudicotyledons</taxon>
        <taxon>Gunneridae</taxon>
        <taxon>Pentapetalae</taxon>
        <taxon>rosids</taxon>
        <taxon>fabids</taxon>
        <taxon>Malpighiales</taxon>
        <taxon>Linaceae</taxon>
        <taxon>Linum</taxon>
    </lineage>
</organism>
<accession>A0AAV2DT99</accession>
<sequence length="254" mass="29567">MKIVEKHDKYLGLVTQVDRSKKELFTYLKDRIRKKLSGYKEKFMSAAAREVLIKSVIQAQLTYTMGVFKVPEGIIDEIHSMIMRFWWGQKGEETRIPWIAREELIARKQEGEMGFRDLRGFNVALLARQMWNLYQRPSSLVARLMKAKYYKKSSVLDASLGYRPSYVWRRLMGVQEFLLNGLRWTIGNGASVRIWGDRWLPSTPGYIIQSAPMGLPVESVVRELIEEETEQWDDTLLESCFPTAMVDAIHQIPL</sequence>
<dbReference type="PANTHER" id="PTHR33116:SF86">
    <property type="entry name" value="REVERSE TRANSCRIPTASE DOMAIN-CONTAINING PROTEIN"/>
    <property type="match status" value="1"/>
</dbReference>
<keyword evidence="2" id="KW-1185">Reference proteome</keyword>
<protein>
    <recommendedName>
        <fullName evidence="3">Reverse transcriptase</fullName>
    </recommendedName>
</protein>
<gene>
    <name evidence="1" type="ORF">LTRI10_LOCUS18483</name>
</gene>
<dbReference type="PANTHER" id="PTHR33116">
    <property type="entry name" value="REVERSE TRANSCRIPTASE ZINC-BINDING DOMAIN-CONTAINING PROTEIN-RELATED-RELATED"/>
    <property type="match status" value="1"/>
</dbReference>
<dbReference type="Proteomes" id="UP001497516">
    <property type="component" value="Chromosome 3"/>
</dbReference>
<evidence type="ECO:0008006" key="3">
    <source>
        <dbReference type="Google" id="ProtNLM"/>
    </source>
</evidence>
<dbReference type="EMBL" id="OZ034816">
    <property type="protein sequence ID" value="CAL1376774.1"/>
    <property type="molecule type" value="Genomic_DNA"/>
</dbReference>